<dbReference type="EMBL" id="JAGHQM010002489">
    <property type="protein sequence ID" value="KAH0548609.1"/>
    <property type="molecule type" value="Genomic_DNA"/>
</dbReference>
<feature type="compositionally biased region" description="Basic and acidic residues" evidence="1">
    <location>
        <begin position="45"/>
        <end position="63"/>
    </location>
</feature>
<accession>A0A9P8IHQ6</accession>
<reference evidence="2" key="1">
    <citation type="submission" date="2021-03" db="EMBL/GenBank/DDBJ databases">
        <title>Comparative genomics and phylogenomic investigation of the class Geoglossomycetes provide insights into ecological specialization and systematics.</title>
        <authorList>
            <person name="Melie T."/>
            <person name="Pirro S."/>
            <person name="Miller A.N."/>
            <person name="Quandt A."/>
        </authorList>
    </citation>
    <scope>NUCLEOTIDE SEQUENCE</scope>
    <source>
        <strain evidence="2">CAQ_001_2017</strain>
    </source>
</reference>
<feature type="region of interest" description="Disordered" evidence="1">
    <location>
        <begin position="39"/>
        <end position="63"/>
    </location>
</feature>
<gene>
    <name evidence="2" type="ORF">GP486_007847</name>
</gene>
<keyword evidence="3" id="KW-1185">Reference proteome</keyword>
<organism evidence="2 3">
    <name type="scientific">Trichoglossum hirsutum</name>
    <dbReference type="NCBI Taxonomy" id="265104"/>
    <lineage>
        <taxon>Eukaryota</taxon>
        <taxon>Fungi</taxon>
        <taxon>Dikarya</taxon>
        <taxon>Ascomycota</taxon>
        <taxon>Pezizomycotina</taxon>
        <taxon>Geoglossomycetes</taxon>
        <taxon>Geoglossales</taxon>
        <taxon>Geoglossaceae</taxon>
        <taxon>Trichoglossum</taxon>
    </lineage>
</organism>
<proteinExistence type="predicted"/>
<sequence>MTATLFPRAKRVRYADPLAREIRTELYVKSHYELVVALEEEEEKEKEKERETDGAKGGEGEGK</sequence>
<evidence type="ECO:0000313" key="3">
    <source>
        <dbReference type="Proteomes" id="UP000750711"/>
    </source>
</evidence>
<dbReference type="Proteomes" id="UP000750711">
    <property type="component" value="Unassembled WGS sequence"/>
</dbReference>
<dbReference type="AlphaFoldDB" id="A0A9P8IHQ6"/>
<evidence type="ECO:0000256" key="1">
    <source>
        <dbReference type="SAM" id="MobiDB-lite"/>
    </source>
</evidence>
<evidence type="ECO:0000313" key="2">
    <source>
        <dbReference type="EMBL" id="KAH0548609.1"/>
    </source>
</evidence>
<feature type="non-terminal residue" evidence="2">
    <location>
        <position position="63"/>
    </location>
</feature>
<name>A0A9P8IHQ6_9PEZI</name>
<comment type="caution">
    <text evidence="2">The sequence shown here is derived from an EMBL/GenBank/DDBJ whole genome shotgun (WGS) entry which is preliminary data.</text>
</comment>
<protein>
    <submittedName>
        <fullName evidence="2">Uncharacterized protein</fullName>
    </submittedName>
</protein>